<dbReference type="Gene3D" id="1.10.357.10">
    <property type="entry name" value="Tetracycline Repressor, domain 2"/>
    <property type="match status" value="1"/>
</dbReference>
<comment type="caution">
    <text evidence="6">The sequence shown here is derived from an EMBL/GenBank/DDBJ whole genome shotgun (WGS) entry which is preliminary data.</text>
</comment>
<reference evidence="6 7" key="1">
    <citation type="submission" date="2018-11" db="EMBL/GenBank/DDBJ databases">
        <title>Trebonia kvetii gen.nov., sp.nov., a novel acidophilic actinobacterium, and proposal of the new actinobacterial family Treboniaceae fam. nov.</title>
        <authorList>
            <person name="Rapoport D."/>
            <person name="Sagova-Mareckova M."/>
            <person name="Sedlacek I."/>
            <person name="Provaznik J."/>
            <person name="Kralova S."/>
            <person name="Pavlinic D."/>
            <person name="Benes V."/>
            <person name="Kopecky J."/>
        </authorList>
    </citation>
    <scope>NUCLEOTIDE SEQUENCE [LARGE SCALE GENOMIC DNA]</scope>
    <source>
        <strain evidence="6 7">15Tr583</strain>
    </source>
</reference>
<dbReference type="Pfam" id="PF00440">
    <property type="entry name" value="TetR_N"/>
    <property type="match status" value="1"/>
</dbReference>
<evidence type="ECO:0000259" key="5">
    <source>
        <dbReference type="PROSITE" id="PS50977"/>
    </source>
</evidence>
<feature type="domain" description="HTH tetR-type" evidence="5">
    <location>
        <begin position="17"/>
        <end position="77"/>
    </location>
</feature>
<keyword evidence="1" id="KW-0805">Transcription regulation</keyword>
<dbReference type="InterPro" id="IPR009057">
    <property type="entry name" value="Homeodomain-like_sf"/>
</dbReference>
<dbReference type="GO" id="GO:0000976">
    <property type="term" value="F:transcription cis-regulatory region binding"/>
    <property type="evidence" value="ECO:0007669"/>
    <property type="project" value="TreeGrafter"/>
</dbReference>
<dbReference type="AlphaFoldDB" id="A0A6P2C068"/>
<accession>A0A6P2C068</accession>
<name>A0A6P2C068_9ACTN</name>
<dbReference type="OrthoDB" id="3210235at2"/>
<dbReference type="PANTHER" id="PTHR30055:SF234">
    <property type="entry name" value="HTH-TYPE TRANSCRIPTIONAL REGULATOR BETI"/>
    <property type="match status" value="1"/>
</dbReference>
<dbReference type="Gene3D" id="1.10.10.60">
    <property type="entry name" value="Homeodomain-like"/>
    <property type="match status" value="1"/>
</dbReference>
<sequence>MESRPDRQPAKRRRDPEASRAAILQATRDVFNERGYAHATIREIARRAGVTHGLVMRHFGTKEQLLVQALPGPRAAAEVAPGDLDTLPERIAAAFVAETEPADGGQTPFVVALIRSAASGEDAAMPLYAAAEREVTEAFRRALGPGTEVYANLLTSLVIGITFARHVARTGALADLDRDELVGYLVPAIRALLAPALTAAQAEGHGDPR</sequence>
<proteinExistence type="predicted"/>
<dbReference type="Pfam" id="PF17920">
    <property type="entry name" value="TetR_C_16"/>
    <property type="match status" value="1"/>
</dbReference>
<evidence type="ECO:0000313" key="6">
    <source>
        <dbReference type="EMBL" id="TVZ04762.1"/>
    </source>
</evidence>
<evidence type="ECO:0000313" key="7">
    <source>
        <dbReference type="Proteomes" id="UP000460272"/>
    </source>
</evidence>
<dbReference type="GO" id="GO:0003700">
    <property type="term" value="F:DNA-binding transcription factor activity"/>
    <property type="evidence" value="ECO:0007669"/>
    <property type="project" value="TreeGrafter"/>
</dbReference>
<dbReference type="Proteomes" id="UP000460272">
    <property type="component" value="Unassembled WGS sequence"/>
</dbReference>
<dbReference type="PROSITE" id="PS50977">
    <property type="entry name" value="HTH_TETR_2"/>
    <property type="match status" value="1"/>
</dbReference>
<evidence type="ECO:0000256" key="4">
    <source>
        <dbReference type="PROSITE-ProRule" id="PRU00335"/>
    </source>
</evidence>
<evidence type="ECO:0000256" key="2">
    <source>
        <dbReference type="ARBA" id="ARBA00023125"/>
    </source>
</evidence>
<dbReference type="InterPro" id="IPR050109">
    <property type="entry name" value="HTH-type_TetR-like_transc_reg"/>
</dbReference>
<dbReference type="PANTHER" id="PTHR30055">
    <property type="entry name" value="HTH-TYPE TRANSCRIPTIONAL REGULATOR RUTR"/>
    <property type="match status" value="1"/>
</dbReference>
<dbReference type="SUPFAM" id="SSF46689">
    <property type="entry name" value="Homeodomain-like"/>
    <property type="match status" value="1"/>
</dbReference>
<keyword evidence="2 4" id="KW-0238">DNA-binding</keyword>
<organism evidence="6 7">
    <name type="scientific">Trebonia kvetii</name>
    <dbReference type="NCBI Taxonomy" id="2480626"/>
    <lineage>
        <taxon>Bacteria</taxon>
        <taxon>Bacillati</taxon>
        <taxon>Actinomycetota</taxon>
        <taxon>Actinomycetes</taxon>
        <taxon>Streptosporangiales</taxon>
        <taxon>Treboniaceae</taxon>
        <taxon>Trebonia</taxon>
    </lineage>
</organism>
<dbReference type="SUPFAM" id="SSF48498">
    <property type="entry name" value="Tetracyclin repressor-like, C-terminal domain"/>
    <property type="match status" value="1"/>
</dbReference>
<dbReference type="EMBL" id="RPFW01000002">
    <property type="protein sequence ID" value="TVZ04762.1"/>
    <property type="molecule type" value="Genomic_DNA"/>
</dbReference>
<feature type="DNA-binding region" description="H-T-H motif" evidence="4">
    <location>
        <begin position="40"/>
        <end position="59"/>
    </location>
</feature>
<evidence type="ECO:0000256" key="3">
    <source>
        <dbReference type="ARBA" id="ARBA00023163"/>
    </source>
</evidence>
<evidence type="ECO:0000256" key="1">
    <source>
        <dbReference type="ARBA" id="ARBA00023015"/>
    </source>
</evidence>
<keyword evidence="7" id="KW-1185">Reference proteome</keyword>
<dbReference type="InterPro" id="IPR036271">
    <property type="entry name" value="Tet_transcr_reg_TetR-rel_C_sf"/>
</dbReference>
<gene>
    <name evidence="6" type="ORF">EAS64_08865</name>
</gene>
<protein>
    <submittedName>
        <fullName evidence="6">TetR/AcrR family transcriptional regulator</fullName>
    </submittedName>
</protein>
<dbReference type="RefSeq" id="WP_145852470.1">
    <property type="nucleotide sequence ID" value="NZ_RPFW01000002.1"/>
</dbReference>
<dbReference type="PRINTS" id="PR00455">
    <property type="entry name" value="HTHTETR"/>
</dbReference>
<keyword evidence="3" id="KW-0804">Transcription</keyword>
<dbReference type="InterPro" id="IPR001647">
    <property type="entry name" value="HTH_TetR"/>
</dbReference>
<dbReference type="InterPro" id="IPR041678">
    <property type="entry name" value="TetR_C_16"/>
</dbReference>